<dbReference type="Proteomes" id="UP000281985">
    <property type="component" value="Unassembled WGS sequence"/>
</dbReference>
<feature type="chain" id="PRO_5018201478" description="Spore coat protein CotH" evidence="1">
    <location>
        <begin position="21"/>
        <end position="461"/>
    </location>
</feature>
<dbReference type="PANTHER" id="PTHR40050:SF1">
    <property type="entry name" value="INNER SPORE COAT PROTEIN H"/>
    <property type="match status" value="1"/>
</dbReference>
<gene>
    <name evidence="2" type="ORF">EAX61_07690</name>
</gene>
<dbReference type="InterPro" id="IPR014867">
    <property type="entry name" value="Spore_coat_CotH_CotH2/3/7"/>
</dbReference>
<keyword evidence="3" id="KW-1185">Reference proteome</keyword>
<protein>
    <recommendedName>
        <fullName evidence="4">Spore coat protein CotH</fullName>
    </recommendedName>
</protein>
<name>A0A3M0G3A7_9FLAO</name>
<dbReference type="PANTHER" id="PTHR40050">
    <property type="entry name" value="INNER SPORE COAT PROTEIN H"/>
    <property type="match status" value="1"/>
</dbReference>
<organism evidence="2 3">
    <name type="scientific">Dokdonia sinensis</name>
    <dbReference type="NCBI Taxonomy" id="2479847"/>
    <lineage>
        <taxon>Bacteria</taxon>
        <taxon>Pseudomonadati</taxon>
        <taxon>Bacteroidota</taxon>
        <taxon>Flavobacteriia</taxon>
        <taxon>Flavobacteriales</taxon>
        <taxon>Flavobacteriaceae</taxon>
        <taxon>Dokdonia</taxon>
    </lineage>
</organism>
<sequence>MFKKLYTICFTFLLLLTACSDDNGVDTGANTDDDGAMQEIAAEDRLPLFEINTNGANIVDEPKIDAQLTITEAGNITHTGAIGIEIRGSSSQLFPKKQFGFETRDDANEDVDVSLMGFPEEEDWILYAPYSDKSLVRNHLIYELSNDMGRYASRSKLVEVRINDAYNGVYVFMEKLKRDDNRININKLKEDENSGEDLTGGYILKLDKADGFDETSYTPFNSFRSIYEPLNAQAGQDINFLYDDPDAEDITPEQKTYISQYVAAFEDALASDDFMDPAVGYRNYIDVDSFIDFFLLTEVSNNVDGYRLSTWLTKDKNEKLRMGPIWDFNLAFGNADYCDGGATNVWGYKFNERCPTDVWQTPFWWDRLLKDPTFVTQLKERWTNLRASTFAENNMIGKIDNYIALMETGGAVEANFNRWQVLGQYVWPNNFVGQTYNDEVDYLKNWISDRLIWLDGAIEGL</sequence>
<dbReference type="EMBL" id="REFV01000006">
    <property type="protein sequence ID" value="RMB59460.1"/>
    <property type="molecule type" value="Genomic_DNA"/>
</dbReference>
<evidence type="ECO:0000313" key="2">
    <source>
        <dbReference type="EMBL" id="RMB59460.1"/>
    </source>
</evidence>
<evidence type="ECO:0000256" key="1">
    <source>
        <dbReference type="SAM" id="SignalP"/>
    </source>
</evidence>
<reference evidence="2 3" key="1">
    <citation type="submission" date="2018-10" db="EMBL/GenBank/DDBJ databases">
        <title>Dokdonia luteus sp. nov., isolated from sea water.</title>
        <authorList>
            <person name="Zhou L.Y."/>
            <person name="Du Z.J."/>
        </authorList>
    </citation>
    <scope>NUCLEOTIDE SEQUENCE [LARGE SCALE GENOMIC DNA]</scope>
    <source>
        <strain evidence="2 3">SH27</strain>
    </source>
</reference>
<dbReference type="Pfam" id="PF08757">
    <property type="entry name" value="CotH"/>
    <property type="match status" value="1"/>
</dbReference>
<evidence type="ECO:0000313" key="3">
    <source>
        <dbReference type="Proteomes" id="UP000281985"/>
    </source>
</evidence>
<dbReference type="AlphaFoldDB" id="A0A3M0G3A7"/>
<feature type="signal peptide" evidence="1">
    <location>
        <begin position="1"/>
        <end position="20"/>
    </location>
</feature>
<comment type="caution">
    <text evidence="2">The sequence shown here is derived from an EMBL/GenBank/DDBJ whole genome shotgun (WGS) entry which is preliminary data.</text>
</comment>
<dbReference type="PROSITE" id="PS51257">
    <property type="entry name" value="PROKAR_LIPOPROTEIN"/>
    <property type="match status" value="1"/>
</dbReference>
<accession>A0A3M0G3A7</accession>
<evidence type="ECO:0008006" key="4">
    <source>
        <dbReference type="Google" id="ProtNLM"/>
    </source>
</evidence>
<keyword evidence="1" id="KW-0732">Signal</keyword>
<dbReference type="RefSeq" id="WP_121917098.1">
    <property type="nucleotide sequence ID" value="NZ_REFV01000006.1"/>
</dbReference>
<dbReference type="OrthoDB" id="9803752at2"/>
<proteinExistence type="predicted"/>